<dbReference type="OrthoDB" id="9794935at2"/>
<dbReference type="AlphaFoldDB" id="A0A1E5LA54"/>
<dbReference type="RefSeq" id="WP_069700879.1">
    <property type="nucleotide sequence ID" value="NZ_MJAT01000001.1"/>
</dbReference>
<dbReference type="Pfam" id="PF01243">
    <property type="entry name" value="PNPOx_N"/>
    <property type="match status" value="1"/>
</dbReference>
<dbReference type="SUPFAM" id="SSF50475">
    <property type="entry name" value="FMN-binding split barrel"/>
    <property type="match status" value="1"/>
</dbReference>
<comment type="caution">
    <text evidence="2">The sequence shown here is derived from an EMBL/GenBank/DDBJ whole genome shotgun (WGS) entry which is preliminary data.</text>
</comment>
<sequence length="134" mass="15720">MNETVKFLSDNPVVYLATVDMNGYPRVRPFQFMFEKDSKVYFCTSNQKDVYAQIQNQPYVEFSSMSKDFSWIRLFGKAVFSNDLNIKKKIIESNDLVRSIYQTPDNPVFEVFYLEDAESTIADFSGKPPRTFRF</sequence>
<dbReference type="PANTHER" id="PTHR34818">
    <property type="entry name" value="PROTEIN BLI-3"/>
    <property type="match status" value="1"/>
</dbReference>
<accession>A0A1E5LA54</accession>
<proteinExistence type="predicted"/>
<dbReference type="Gene3D" id="2.30.110.10">
    <property type="entry name" value="Electron Transport, Fmn-binding Protein, Chain A"/>
    <property type="match status" value="1"/>
</dbReference>
<dbReference type="InterPro" id="IPR052917">
    <property type="entry name" value="Stress-Dev_Protein"/>
</dbReference>
<dbReference type="PANTHER" id="PTHR34818:SF1">
    <property type="entry name" value="PROTEIN BLI-3"/>
    <property type="match status" value="1"/>
</dbReference>
<gene>
    <name evidence="2" type="ORF">BHU72_01735</name>
</gene>
<dbReference type="InterPro" id="IPR012349">
    <property type="entry name" value="Split_barrel_FMN-bd"/>
</dbReference>
<name>A0A1E5LA54_9FIRM</name>
<evidence type="ECO:0000313" key="3">
    <source>
        <dbReference type="Proteomes" id="UP000095255"/>
    </source>
</evidence>
<feature type="domain" description="Pyridoxamine 5'-phosphate oxidase N-terminal" evidence="1">
    <location>
        <begin position="3"/>
        <end position="90"/>
    </location>
</feature>
<keyword evidence="3" id="KW-1185">Reference proteome</keyword>
<dbReference type="EMBL" id="MJAT01000001">
    <property type="protein sequence ID" value="OEH87001.1"/>
    <property type="molecule type" value="Genomic_DNA"/>
</dbReference>
<organism evidence="2 3">
    <name type="scientific">Desulfuribacillus stibiiarsenatis</name>
    <dbReference type="NCBI Taxonomy" id="1390249"/>
    <lineage>
        <taxon>Bacteria</taxon>
        <taxon>Bacillati</taxon>
        <taxon>Bacillota</taxon>
        <taxon>Desulfuribacillia</taxon>
        <taxon>Desulfuribacillales</taxon>
        <taxon>Desulfuribacillaceae</taxon>
        <taxon>Desulfuribacillus</taxon>
    </lineage>
</organism>
<reference evidence="2 3" key="1">
    <citation type="submission" date="2016-09" db="EMBL/GenBank/DDBJ databases">
        <title>Desulfuribacillus arsenicus sp. nov., an obligately anaerobic, dissimilatory arsenic- and antimonate-reducing bacterium isolated from anoxic sediments.</title>
        <authorList>
            <person name="Abin C.A."/>
            <person name="Hollibaugh J.T."/>
        </authorList>
    </citation>
    <scope>NUCLEOTIDE SEQUENCE [LARGE SCALE GENOMIC DNA]</scope>
    <source>
        <strain evidence="2 3">MLFW-2</strain>
    </source>
</reference>
<evidence type="ECO:0000313" key="2">
    <source>
        <dbReference type="EMBL" id="OEH87001.1"/>
    </source>
</evidence>
<protein>
    <submittedName>
        <fullName evidence="2">Pyridoxamine 5'-phosphate oxidase</fullName>
    </submittedName>
</protein>
<dbReference type="InterPro" id="IPR011576">
    <property type="entry name" value="Pyridox_Oxase_N"/>
</dbReference>
<dbReference type="STRING" id="1390249.BHU72_01735"/>
<evidence type="ECO:0000259" key="1">
    <source>
        <dbReference type="Pfam" id="PF01243"/>
    </source>
</evidence>
<dbReference type="Proteomes" id="UP000095255">
    <property type="component" value="Unassembled WGS sequence"/>
</dbReference>